<organism evidence="2">
    <name type="scientific">Cyprideis torosa</name>
    <dbReference type="NCBI Taxonomy" id="163714"/>
    <lineage>
        <taxon>Eukaryota</taxon>
        <taxon>Metazoa</taxon>
        <taxon>Ecdysozoa</taxon>
        <taxon>Arthropoda</taxon>
        <taxon>Crustacea</taxon>
        <taxon>Oligostraca</taxon>
        <taxon>Ostracoda</taxon>
        <taxon>Podocopa</taxon>
        <taxon>Podocopida</taxon>
        <taxon>Cytherocopina</taxon>
        <taxon>Cytheroidea</taxon>
        <taxon>Cytherideidae</taxon>
        <taxon>Cyprideis</taxon>
    </lineage>
</organism>
<proteinExistence type="predicted"/>
<dbReference type="EMBL" id="OB668559">
    <property type="protein sequence ID" value="CAD7234396.1"/>
    <property type="molecule type" value="Genomic_DNA"/>
</dbReference>
<dbReference type="AlphaFoldDB" id="A0A7R8WSS0"/>
<dbReference type="Pfam" id="PF00415">
    <property type="entry name" value="RCC1"/>
    <property type="match status" value="1"/>
</dbReference>
<dbReference type="SUPFAM" id="SSF50985">
    <property type="entry name" value="RCC1/BLIP-II"/>
    <property type="match status" value="1"/>
</dbReference>
<dbReference type="PANTHER" id="PTHR22872:SF10">
    <property type="entry name" value="ULTRAVIOLET-B RECEPTOR UVR8"/>
    <property type="match status" value="1"/>
</dbReference>
<evidence type="ECO:0000313" key="2">
    <source>
        <dbReference type="EMBL" id="CAD7234396.1"/>
    </source>
</evidence>
<evidence type="ECO:0000256" key="1">
    <source>
        <dbReference type="ARBA" id="ARBA00022737"/>
    </source>
</evidence>
<sequence>MRGKEPELPTVAAEFCLRPCAQAVPEQPFRFGGWQPWETELVVGWGGSRTAVPTQSSRVVTSEPGFSLYHTPYPPRPSNVPYRCPLSIQDSTEPDRPPSPVCSVVSNEFLSRFKPLPQLRLSKAAAMDLREWTIFSLLSQPFLRRLKMVCVFGNLGNEALLVTKEDEVYALGSNASACHGVGDQEASLMPRKVDALCGKGIIQIDHGCGPHVLACTESGELYAWGHNGYCQLGNGSTNASTSQMVTIPAQVHFPEKKVIEVACGSHHSLALTAEGE</sequence>
<reference evidence="2" key="1">
    <citation type="submission" date="2020-11" db="EMBL/GenBank/DDBJ databases">
        <authorList>
            <person name="Tran Van P."/>
        </authorList>
    </citation>
    <scope>NUCLEOTIDE SEQUENCE</scope>
</reference>
<dbReference type="Gene3D" id="2.130.10.30">
    <property type="entry name" value="Regulator of chromosome condensation 1/beta-lactamase-inhibitor protein II"/>
    <property type="match status" value="1"/>
</dbReference>
<dbReference type="PROSITE" id="PS50012">
    <property type="entry name" value="RCC1_3"/>
    <property type="match status" value="1"/>
</dbReference>
<dbReference type="OrthoDB" id="5981550at2759"/>
<accession>A0A7R8WSS0</accession>
<dbReference type="InterPro" id="IPR000408">
    <property type="entry name" value="Reg_chr_condens"/>
</dbReference>
<gene>
    <name evidence="2" type="ORF">CTOB1V02_LOCUS12212</name>
</gene>
<name>A0A7R8WSS0_9CRUS</name>
<protein>
    <submittedName>
        <fullName evidence="2">Uncharacterized protein</fullName>
    </submittedName>
</protein>
<dbReference type="InterPro" id="IPR009091">
    <property type="entry name" value="RCC1/BLIP-II"/>
</dbReference>
<dbReference type="PROSITE" id="PS00626">
    <property type="entry name" value="RCC1_2"/>
    <property type="match status" value="1"/>
</dbReference>
<keyword evidence="1" id="KW-0677">Repeat</keyword>
<feature type="non-terminal residue" evidence="2">
    <location>
        <position position="1"/>
    </location>
</feature>
<dbReference type="PANTHER" id="PTHR22872">
    <property type="entry name" value="BTK-BINDING PROTEIN-RELATED"/>
    <property type="match status" value="1"/>
</dbReference>
<dbReference type="InterPro" id="IPR051625">
    <property type="entry name" value="Signaling_Regulatory_Domain"/>
</dbReference>